<proteinExistence type="predicted"/>
<dbReference type="AlphaFoldDB" id="A0A1R4G377"/>
<feature type="domain" description="TOTE conflict systems S1/CSD-like" evidence="1">
    <location>
        <begin position="553"/>
        <end position="610"/>
    </location>
</feature>
<reference evidence="3 4" key="1">
    <citation type="submission" date="2017-02" db="EMBL/GenBank/DDBJ databases">
        <authorList>
            <person name="Peterson S.W."/>
        </authorList>
    </citation>
    <scope>NUCLEOTIDE SEQUENCE [LARGE SCALE GENOMIC DNA]</scope>
    <source>
        <strain evidence="3 4">3F5N</strain>
    </source>
</reference>
<dbReference type="InterPro" id="IPR054427">
    <property type="entry name" value="S1CSD-TOTE-2"/>
</dbReference>
<dbReference type="EMBL" id="FUIE01000048">
    <property type="protein sequence ID" value="SJM62629.1"/>
    <property type="molecule type" value="Genomic_DNA"/>
</dbReference>
<dbReference type="InterPro" id="IPR054283">
    <property type="entry name" value="DUF7017"/>
</dbReference>
<evidence type="ECO:0000259" key="2">
    <source>
        <dbReference type="Pfam" id="PF22708"/>
    </source>
</evidence>
<dbReference type="Pfam" id="PF22708">
    <property type="entry name" value="S1CSD-TOTE-1"/>
    <property type="match status" value="1"/>
</dbReference>
<evidence type="ECO:0000313" key="3">
    <source>
        <dbReference type="EMBL" id="SJM62629.1"/>
    </source>
</evidence>
<protein>
    <submittedName>
        <fullName evidence="3">Uncharacterized protein</fullName>
    </submittedName>
</protein>
<name>A0A1R4G377_BREDI</name>
<accession>A0A1R4G377</accession>
<sequence>MGLERMGAPDRDAWDVRAFGWVLVDLVKKLAADPGPELNRYADELRQLAVPPDDDLLTKQRGYALSLLQEGAKDLQKARALSRDGEHRQAVRIYAEAFERGALDPSNHANYGWDLFKATRQLTQQGAQDQWPAAVVGEAKRYLGAYMKLDVERPSMLHSCVLQQALRLASGGHLKVMVFARMWGLEHLREEDFERYVAEDGKSRQSLAETVVQQAAKEAAASGQAGDLDYIHPFVDQAMARFPDNVWLKLNKVKILRALGRQEDARALAIDFARTKSGEYWAWELLGDLVTEAEQRISCYCKALVCSQDDAFVGGVRLKLARVLADLDHLAEAKGEVMRVIDYKTRAGHRLPTEARELSQASWYAEASSAEPSAAFYARFAPQADEMLFSALPWIDACVGERFTIEGQETKPRRKLYLRSSPFPLEVSVPESRLRLKAMSVGQAVKVKADHEADSGRVLLHAAALREEGSDFDVFAETIGVIDQVNADRGVLHFMAGVDAHGVYPLAEYAGAVVLGGGVALRLARCRSAKRGVFVRALTAAPSTETPGAKIYRTFKETVRVDKGMGFTEGGIFIPPDVVAAHDLNDDDLVSGSAVLSFNKKRQTWGWRAILLG</sequence>
<dbReference type="InterPro" id="IPR054426">
    <property type="entry name" value="S1CSD-TOTE-1"/>
</dbReference>
<gene>
    <name evidence="3" type="ORF">FM111_09005</name>
</gene>
<evidence type="ECO:0000259" key="1">
    <source>
        <dbReference type="Pfam" id="PF22707"/>
    </source>
</evidence>
<feature type="domain" description="TOTE conflict systems S1/CSD-like" evidence="2">
    <location>
        <begin position="472"/>
        <end position="529"/>
    </location>
</feature>
<organism evidence="3 4">
    <name type="scientific">Brevundimonas diminuta 3F5N</name>
    <dbReference type="NCBI Taxonomy" id="1255603"/>
    <lineage>
        <taxon>Bacteria</taxon>
        <taxon>Pseudomonadati</taxon>
        <taxon>Pseudomonadota</taxon>
        <taxon>Alphaproteobacteria</taxon>
        <taxon>Caulobacterales</taxon>
        <taxon>Caulobacteraceae</taxon>
        <taxon>Brevundimonas</taxon>
    </lineage>
</organism>
<dbReference type="Pfam" id="PF22707">
    <property type="entry name" value="S1CSD-TOTE-2"/>
    <property type="match status" value="1"/>
</dbReference>
<evidence type="ECO:0000313" key="4">
    <source>
        <dbReference type="Proteomes" id="UP000195766"/>
    </source>
</evidence>
<dbReference type="Pfam" id="PF22860">
    <property type="entry name" value="DUF7017"/>
    <property type="match status" value="1"/>
</dbReference>
<dbReference type="Proteomes" id="UP000195766">
    <property type="component" value="Unassembled WGS sequence"/>
</dbReference>